<keyword evidence="4" id="KW-0436">Ligase</keyword>
<dbReference type="CDD" id="cd05931">
    <property type="entry name" value="FAAL"/>
    <property type="match status" value="1"/>
</dbReference>
<evidence type="ECO:0000256" key="6">
    <source>
        <dbReference type="ARBA" id="ARBA00023098"/>
    </source>
</evidence>
<evidence type="ECO:0000256" key="2">
    <source>
        <dbReference type="ARBA" id="ARBA00022450"/>
    </source>
</evidence>
<reference evidence="9 10" key="1">
    <citation type="journal article" date="2020" name="ISME J.">
        <title>Comparative genomics reveals insights into cyanobacterial evolution and habitat adaptation.</title>
        <authorList>
            <person name="Chen M.Y."/>
            <person name="Teng W.K."/>
            <person name="Zhao L."/>
            <person name="Hu C.X."/>
            <person name="Zhou Y.K."/>
            <person name="Han B.P."/>
            <person name="Song L.R."/>
            <person name="Shu W.S."/>
        </authorList>
    </citation>
    <scope>NUCLEOTIDE SEQUENCE [LARGE SCALE GENOMIC DNA]</scope>
    <source>
        <strain evidence="9 10">FACHB-119</strain>
    </source>
</reference>
<evidence type="ECO:0000313" key="9">
    <source>
        <dbReference type="EMBL" id="MBD2502160.1"/>
    </source>
</evidence>
<keyword evidence="2" id="KW-0596">Phosphopantetheine</keyword>
<dbReference type="InterPro" id="IPR020845">
    <property type="entry name" value="AMP-binding_CS"/>
</dbReference>
<dbReference type="RefSeq" id="WP_190474150.1">
    <property type="nucleotide sequence ID" value="NZ_JACJSG010000021.1"/>
</dbReference>
<dbReference type="SUPFAM" id="SSF47336">
    <property type="entry name" value="ACP-like"/>
    <property type="match status" value="1"/>
</dbReference>
<dbReference type="PROSITE" id="PS00455">
    <property type="entry name" value="AMP_BINDING"/>
    <property type="match status" value="1"/>
</dbReference>
<dbReference type="Gene3D" id="3.40.50.12780">
    <property type="entry name" value="N-terminal domain of ligase-like"/>
    <property type="match status" value="1"/>
</dbReference>
<dbReference type="Pfam" id="PF23024">
    <property type="entry name" value="AMP-dom_DIP2-like"/>
    <property type="match status" value="1"/>
</dbReference>
<dbReference type="InterPro" id="IPR009081">
    <property type="entry name" value="PP-bd_ACP"/>
</dbReference>
<accession>A0ABR8D750</accession>
<evidence type="ECO:0000256" key="3">
    <source>
        <dbReference type="ARBA" id="ARBA00022553"/>
    </source>
</evidence>
<evidence type="ECO:0000256" key="7">
    <source>
        <dbReference type="SAM" id="MobiDB-lite"/>
    </source>
</evidence>
<evidence type="ECO:0000259" key="8">
    <source>
        <dbReference type="PROSITE" id="PS50075"/>
    </source>
</evidence>
<dbReference type="InterPro" id="IPR040097">
    <property type="entry name" value="FAAL/FAAC"/>
</dbReference>
<evidence type="ECO:0000256" key="1">
    <source>
        <dbReference type="ARBA" id="ARBA00006432"/>
    </source>
</evidence>
<feature type="domain" description="Carrier" evidence="8">
    <location>
        <begin position="610"/>
        <end position="689"/>
    </location>
</feature>
<dbReference type="InterPro" id="IPR045851">
    <property type="entry name" value="AMP-bd_C_sf"/>
</dbReference>
<dbReference type="EMBL" id="JACJSG010000021">
    <property type="protein sequence ID" value="MBD2502160.1"/>
    <property type="molecule type" value="Genomic_DNA"/>
</dbReference>
<proteinExistence type="inferred from homology"/>
<dbReference type="InterPro" id="IPR020806">
    <property type="entry name" value="PKS_PP-bd"/>
</dbReference>
<dbReference type="PROSITE" id="PS00012">
    <property type="entry name" value="PHOSPHOPANTETHEINE"/>
    <property type="match status" value="1"/>
</dbReference>
<dbReference type="InterPro" id="IPR000873">
    <property type="entry name" value="AMP-dep_synth/lig_dom"/>
</dbReference>
<dbReference type="SMART" id="SM00823">
    <property type="entry name" value="PKS_PP"/>
    <property type="match status" value="1"/>
</dbReference>
<organism evidence="9 10">
    <name type="scientific">Anabaena azotica FACHB-119</name>
    <dbReference type="NCBI Taxonomy" id="947527"/>
    <lineage>
        <taxon>Bacteria</taxon>
        <taxon>Bacillati</taxon>
        <taxon>Cyanobacteriota</taxon>
        <taxon>Cyanophyceae</taxon>
        <taxon>Nostocales</taxon>
        <taxon>Nostocaceae</taxon>
        <taxon>Anabaena</taxon>
        <taxon>Anabaena azotica</taxon>
    </lineage>
</organism>
<dbReference type="InterPro" id="IPR006162">
    <property type="entry name" value="Ppantetheine_attach_site"/>
</dbReference>
<evidence type="ECO:0000256" key="5">
    <source>
        <dbReference type="ARBA" id="ARBA00022832"/>
    </source>
</evidence>
<dbReference type="SMART" id="SM01294">
    <property type="entry name" value="PKS_PP_betabranch"/>
    <property type="match status" value="1"/>
</dbReference>
<sequence>MTVSLSNLPDSLAKISTLVELLTYRAQIQSEQRAYTFLRDGETEEANLTYSQLDQKARAIAAHLQSVIATGDGVPPTVGDRVLLLYPPGLEFIAAFFGCLYAGVVAVPVYPPKRNQSISRLRAIASDAQTTIALTVSDTLTQIQNQFAQDPEFANMPLLASDSIALDQAANWQPVPIHRDTLAFLQYTSGSTGKPKGVMVSHGNLLHNSQYTQQIWEYNAQSVMVTWLPVFHDMGLIYGVLQPLYQGFPCYMMAPVTFIQKPIRWLEAISRYKATHSGAPNFAYELCLLKTTPEQRANLDLSSWHMTLNGAEPVRADTIERFNAAFKPYGFAPSTVCPGYGLAEATLVVAGVQNQKLPNFYTVQAEALAQNQVIEGKSQEKVQTLVGHGQPAIDSKVVIVHPELLTQCAAQEVGEIWVASPSVAQGYWQRPEETDEIFGAYLTDTKEGPFLRTGDLGFIKDGELFITGRLKDVIIIRGQNHYPQDIEWTVAESHPALRPSCEAAFTVEVNGEEQLVVVGEVERTWRQKLDIEIVAKAIRKAVAEEHELHIYAIVLVDPGSIPKTSSGKIQRSACRIAFLEKSLKVIASWEHSTTILDEVEVNVPSSSPIHTVETIENWIENWLSKKLNIDTQSVKLDQSFAEYGMDSVMVVDLSQELEQWLGEAIQLDATVAWNFTTPAALANHVVEELNKSKQTSPVDLQQPGLSSEKNMTTVAENPTNIDELSIEELAQLLSEEIAVNQKRKSQ</sequence>
<keyword evidence="6" id="KW-0443">Lipid metabolism</keyword>
<name>A0ABR8D750_9NOST</name>
<evidence type="ECO:0000313" key="10">
    <source>
        <dbReference type="Proteomes" id="UP000661112"/>
    </source>
</evidence>
<dbReference type="Pfam" id="PF00550">
    <property type="entry name" value="PP-binding"/>
    <property type="match status" value="1"/>
</dbReference>
<feature type="region of interest" description="Disordered" evidence="7">
    <location>
        <begin position="692"/>
        <end position="711"/>
    </location>
</feature>
<dbReference type="SUPFAM" id="SSF56801">
    <property type="entry name" value="Acetyl-CoA synthetase-like"/>
    <property type="match status" value="1"/>
</dbReference>
<comment type="similarity">
    <text evidence="1">Belongs to the ATP-dependent AMP-binding enzyme family.</text>
</comment>
<dbReference type="InterPro" id="IPR025110">
    <property type="entry name" value="AMP-bd_C"/>
</dbReference>
<dbReference type="InterPro" id="IPR036736">
    <property type="entry name" value="ACP-like_sf"/>
</dbReference>
<comment type="caution">
    <text evidence="9">The sequence shown here is derived from an EMBL/GenBank/DDBJ whole genome shotgun (WGS) entry which is preliminary data.</text>
</comment>
<dbReference type="PANTHER" id="PTHR22754">
    <property type="entry name" value="DISCO-INTERACTING PROTEIN 2 DIP2 -RELATED"/>
    <property type="match status" value="1"/>
</dbReference>
<protein>
    <submittedName>
        <fullName evidence="9">AMP-binding protein</fullName>
    </submittedName>
</protein>
<keyword evidence="10" id="KW-1185">Reference proteome</keyword>
<dbReference type="PANTHER" id="PTHR22754:SF32">
    <property type="entry name" value="DISCO-INTERACTING PROTEIN 2"/>
    <property type="match status" value="1"/>
</dbReference>
<dbReference type="InterPro" id="IPR042099">
    <property type="entry name" value="ANL_N_sf"/>
</dbReference>
<keyword evidence="3" id="KW-0597">Phosphoprotein</keyword>
<dbReference type="Gene3D" id="1.10.1200.10">
    <property type="entry name" value="ACP-like"/>
    <property type="match status" value="1"/>
</dbReference>
<dbReference type="Proteomes" id="UP000661112">
    <property type="component" value="Unassembled WGS sequence"/>
</dbReference>
<keyword evidence="5" id="KW-0276">Fatty acid metabolism</keyword>
<evidence type="ECO:0000256" key="4">
    <source>
        <dbReference type="ARBA" id="ARBA00022598"/>
    </source>
</evidence>
<dbReference type="PROSITE" id="PS50075">
    <property type="entry name" value="CARRIER"/>
    <property type="match status" value="1"/>
</dbReference>
<gene>
    <name evidence="9" type="ORF">H6G83_16325</name>
</gene>
<dbReference type="Pfam" id="PF00501">
    <property type="entry name" value="AMP-binding"/>
    <property type="match status" value="1"/>
</dbReference>
<dbReference type="Gene3D" id="3.30.300.30">
    <property type="match status" value="1"/>
</dbReference>